<evidence type="ECO:0000259" key="9">
    <source>
        <dbReference type="Pfam" id="PF01850"/>
    </source>
</evidence>
<dbReference type="Proteomes" id="UP000239724">
    <property type="component" value="Unassembled WGS sequence"/>
</dbReference>
<dbReference type="InterPro" id="IPR022907">
    <property type="entry name" value="VapC_family"/>
</dbReference>
<keyword evidence="11" id="KW-1185">Reference proteome</keyword>
<dbReference type="GO" id="GO:0016787">
    <property type="term" value="F:hydrolase activity"/>
    <property type="evidence" value="ECO:0007669"/>
    <property type="project" value="UniProtKB-KW"/>
</dbReference>
<feature type="binding site" evidence="8">
    <location>
        <position position="103"/>
    </location>
    <ligand>
        <name>Mg(2+)</name>
        <dbReference type="ChEBI" id="CHEBI:18420"/>
    </ligand>
</feature>
<sequence length="140" mass="14760">MIVLDTNVISELARPQADPAVIAWADGQPIATLYATAISEAEMLHGIALLPPGGRREALHRAVTTTFAILLAGRMLPFDSAAAAFADWAADRRRVGKPVRTADLQIAAITQSRGAAAIATRNTQDFAGCGAPLIDPWRGC</sequence>
<comment type="cofactor">
    <cofactor evidence="1 8">
        <name>Mg(2+)</name>
        <dbReference type="ChEBI" id="CHEBI:18420"/>
    </cofactor>
</comment>
<evidence type="ECO:0000256" key="3">
    <source>
        <dbReference type="ARBA" id="ARBA00022722"/>
    </source>
</evidence>
<evidence type="ECO:0000256" key="7">
    <source>
        <dbReference type="ARBA" id="ARBA00038093"/>
    </source>
</evidence>
<evidence type="ECO:0000256" key="4">
    <source>
        <dbReference type="ARBA" id="ARBA00022723"/>
    </source>
</evidence>
<proteinExistence type="inferred from homology"/>
<organism evidence="10 11">
    <name type="scientific">Rhodopila globiformis</name>
    <name type="common">Rhodopseudomonas globiformis</name>
    <dbReference type="NCBI Taxonomy" id="1071"/>
    <lineage>
        <taxon>Bacteria</taxon>
        <taxon>Pseudomonadati</taxon>
        <taxon>Pseudomonadota</taxon>
        <taxon>Alphaproteobacteria</taxon>
        <taxon>Acetobacterales</taxon>
        <taxon>Acetobacteraceae</taxon>
        <taxon>Rhodopila</taxon>
    </lineage>
</organism>
<dbReference type="CDD" id="cd18731">
    <property type="entry name" value="PIN_NgFitB-like"/>
    <property type="match status" value="1"/>
</dbReference>
<dbReference type="Gene3D" id="3.40.50.1010">
    <property type="entry name" value="5'-nuclease"/>
    <property type="match status" value="1"/>
</dbReference>
<feature type="domain" description="PIN" evidence="9">
    <location>
        <begin position="2"/>
        <end position="124"/>
    </location>
</feature>
<protein>
    <recommendedName>
        <fullName evidence="8">Ribonuclease VapC</fullName>
        <shortName evidence="8">RNase VapC</shortName>
        <ecNumber evidence="8">3.1.-.-</ecNumber>
    </recommendedName>
    <alternativeName>
        <fullName evidence="8">Toxin VapC</fullName>
    </alternativeName>
</protein>
<keyword evidence="8" id="KW-0800">Toxin</keyword>
<keyword evidence="6 8" id="KW-0460">Magnesium</keyword>
<reference evidence="10 11" key="1">
    <citation type="journal article" date="2018" name="Arch. Microbiol.">
        <title>New insights into the metabolic potential of the phototrophic purple bacterium Rhodopila globiformis DSM 161(T) from its draft genome sequence and evidence for a vanadium-dependent nitrogenase.</title>
        <authorList>
            <person name="Imhoff J.F."/>
            <person name="Rahn T."/>
            <person name="Kunzel S."/>
            <person name="Neulinger S.C."/>
        </authorList>
    </citation>
    <scope>NUCLEOTIDE SEQUENCE [LARGE SCALE GENOMIC DNA]</scope>
    <source>
        <strain evidence="10 11">DSM 161</strain>
    </source>
</reference>
<dbReference type="EMBL" id="NHRY01000276">
    <property type="protein sequence ID" value="PPQ25894.1"/>
    <property type="molecule type" value="Genomic_DNA"/>
</dbReference>
<dbReference type="Pfam" id="PF01850">
    <property type="entry name" value="PIN"/>
    <property type="match status" value="1"/>
</dbReference>
<evidence type="ECO:0000256" key="5">
    <source>
        <dbReference type="ARBA" id="ARBA00022801"/>
    </source>
</evidence>
<comment type="function">
    <text evidence="8">Toxic component of a toxin-antitoxin (TA) system. An RNase.</text>
</comment>
<evidence type="ECO:0000313" key="11">
    <source>
        <dbReference type="Proteomes" id="UP000239724"/>
    </source>
</evidence>
<dbReference type="PANTHER" id="PTHR33653:SF1">
    <property type="entry name" value="RIBONUCLEASE VAPC2"/>
    <property type="match status" value="1"/>
</dbReference>
<dbReference type="HAMAP" id="MF_00265">
    <property type="entry name" value="VapC_Nob1"/>
    <property type="match status" value="1"/>
</dbReference>
<dbReference type="GO" id="GO:0000287">
    <property type="term" value="F:magnesium ion binding"/>
    <property type="evidence" value="ECO:0007669"/>
    <property type="project" value="UniProtKB-UniRule"/>
</dbReference>
<evidence type="ECO:0000313" key="10">
    <source>
        <dbReference type="EMBL" id="PPQ25894.1"/>
    </source>
</evidence>
<keyword evidence="4 8" id="KW-0479">Metal-binding</keyword>
<dbReference type="SUPFAM" id="SSF88723">
    <property type="entry name" value="PIN domain-like"/>
    <property type="match status" value="1"/>
</dbReference>
<evidence type="ECO:0000256" key="8">
    <source>
        <dbReference type="HAMAP-Rule" id="MF_00265"/>
    </source>
</evidence>
<keyword evidence="5 8" id="KW-0378">Hydrolase</keyword>
<comment type="caution">
    <text evidence="10">The sequence shown here is derived from an EMBL/GenBank/DDBJ whole genome shotgun (WGS) entry which is preliminary data.</text>
</comment>
<accession>A0A2S6MU51</accession>
<dbReference type="PANTHER" id="PTHR33653">
    <property type="entry name" value="RIBONUCLEASE VAPC2"/>
    <property type="match status" value="1"/>
</dbReference>
<evidence type="ECO:0000256" key="6">
    <source>
        <dbReference type="ARBA" id="ARBA00022842"/>
    </source>
</evidence>
<name>A0A2S6MU51_RHOGL</name>
<dbReference type="OrthoDB" id="7188375at2"/>
<comment type="similarity">
    <text evidence="7 8">Belongs to the PINc/VapC protein family.</text>
</comment>
<dbReference type="InterPro" id="IPR050556">
    <property type="entry name" value="Type_II_TA_system_RNase"/>
</dbReference>
<evidence type="ECO:0000256" key="1">
    <source>
        <dbReference type="ARBA" id="ARBA00001946"/>
    </source>
</evidence>
<dbReference type="GO" id="GO:0004540">
    <property type="term" value="F:RNA nuclease activity"/>
    <property type="evidence" value="ECO:0007669"/>
    <property type="project" value="InterPro"/>
</dbReference>
<gene>
    <name evidence="8" type="primary">vapC</name>
    <name evidence="10" type="ORF">CCS01_31485</name>
</gene>
<keyword evidence="2 8" id="KW-1277">Toxin-antitoxin system</keyword>
<dbReference type="InterPro" id="IPR029060">
    <property type="entry name" value="PIN-like_dom_sf"/>
</dbReference>
<keyword evidence="3 8" id="KW-0540">Nuclease</keyword>
<dbReference type="AlphaFoldDB" id="A0A2S6MU51"/>
<dbReference type="GO" id="GO:0090729">
    <property type="term" value="F:toxin activity"/>
    <property type="evidence" value="ECO:0007669"/>
    <property type="project" value="UniProtKB-KW"/>
</dbReference>
<evidence type="ECO:0000256" key="2">
    <source>
        <dbReference type="ARBA" id="ARBA00022649"/>
    </source>
</evidence>
<dbReference type="RefSeq" id="WP_104523225.1">
    <property type="nucleotide sequence ID" value="NZ_NHRY01000276.1"/>
</dbReference>
<feature type="binding site" evidence="8">
    <location>
        <position position="5"/>
    </location>
    <ligand>
        <name>Mg(2+)</name>
        <dbReference type="ChEBI" id="CHEBI:18420"/>
    </ligand>
</feature>
<dbReference type="InterPro" id="IPR002716">
    <property type="entry name" value="PIN_dom"/>
</dbReference>
<dbReference type="EC" id="3.1.-.-" evidence="8"/>